<evidence type="ECO:0000313" key="3">
    <source>
        <dbReference type="EMBL" id="KAL0274565.1"/>
    </source>
</evidence>
<evidence type="ECO:0000259" key="2">
    <source>
        <dbReference type="Pfam" id="PF15743"/>
    </source>
</evidence>
<dbReference type="Pfam" id="PF15743">
    <property type="entry name" value="SPATA1_C"/>
    <property type="match status" value="1"/>
</dbReference>
<dbReference type="InterPro" id="IPR031478">
    <property type="entry name" value="SPATA1_C"/>
</dbReference>
<protein>
    <recommendedName>
        <fullName evidence="2">Spermatogenesis-associated protein 1 C-terminal domain-containing protein</fullName>
    </recommendedName>
</protein>
<reference evidence="3" key="1">
    <citation type="journal article" date="2024" name="Gigascience">
        <title>Chromosome-level genome of the poultry shaft louse Menopon gallinae provides insight into the host-switching and adaptive evolution of parasitic lice.</title>
        <authorList>
            <person name="Xu Y."/>
            <person name="Ma L."/>
            <person name="Liu S."/>
            <person name="Liang Y."/>
            <person name="Liu Q."/>
            <person name="He Z."/>
            <person name="Tian L."/>
            <person name="Duan Y."/>
            <person name="Cai W."/>
            <person name="Li H."/>
            <person name="Song F."/>
        </authorList>
    </citation>
    <scope>NUCLEOTIDE SEQUENCE</scope>
    <source>
        <strain evidence="3">Cailab_2023a</strain>
    </source>
</reference>
<sequence length="124" mass="13988">MATIEGNMPCKTTNISPSIRANYKIQASLLQKDITELKRRVLHAKLRLESEIKAIENLSNTVKKLRVELGTKKLSSMSIRPQTLALLKHANQCRSSRENFRMNVMKNTARTSASVTTPRAKPLQ</sequence>
<organism evidence="3">
    <name type="scientific">Menopon gallinae</name>
    <name type="common">poultry shaft louse</name>
    <dbReference type="NCBI Taxonomy" id="328185"/>
    <lineage>
        <taxon>Eukaryota</taxon>
        <taxon>Metazoa</taxon>
        <taxon>Ecdysozoa</taxon>
        <taxon>Arthropoda</taxon>
        <taxon>Hexapoda</taxon>
        <taxon>Insecta</taxon>
        <taxon>Pterygota</taxon>
        <taxon>Neoptera</taxon>
        <taxon>Paraneoptera</taxon>
        <taxon>Psocodea</taxon>
        <taxon>Troctomorpha</taxon>
        <taxon>Phthiraptera</taxon>
        <taxon>Amblycera</taxon>
        <taxon>Menoponidae</taxon>
        <taxon>Menopon</taxon>
    </lineage>
</organism>
<gene>
    <name evidence="3" type="ORF">PYX00_002665</name>
</gene>
<keyword evidence="1" id="KW-0175">Coiled coil</keyword>
<feature type="coiled-coil region" evidence="1">
    <location>
        <begin position="20"/>
        <end position="68"/>
    </location>
</feature>
<accession>A0AAW2HWZ8</accession>
<comment type="caution">
    <text evidence="3">The sequence shown here is derived from an EMBL/GenBank/DDBJ whole genome shotgun (WGS) entry which is preliminary data.</text>
</comment>
<name>A0AAW2HWZ8_9NEOP</name>
<dbReference type="AlphaFoldDB" id="A0AAW2HWZ8"/>
<dbReference type="EMBL" id="JARGDH010000002">
    <property type="protein sequence ID" value="KAL0274565.1"/>
    <property type="molecule type" value="Genomic_DNA"/>
</dbReference>
<feature type="domain" description="Spermatogenesis-associated protein 1 C-terminal" evidence="2">
    <location>
        <begin position="14"/>
        <end position="73"/>
    </location>
</feature>
<evidence type="ECO:0000256" key="1">
    <source>
        <dbReference type="SAM" id="Coils"/>
    </source>
</evidence>
<proteinExistence type="predicted"/>